<evidence type="ECO:0000313" key="3">
    <source>
        <dbReference type="EMBL" id="MDA5622261.1"/>
    </source>
</evidence>
<comment type="caution">
    <text evidence="3">The sequence shown here is derived from an EMBL/GenBank/DDBJ whole genome shotgun (WGS) entry which is preliminary data.</text>
</comment>
<evidence type="ECO:0000259" key="2">
    <source>
        <dbReference type="Pfam" id="PF09925"/>
    </source>
</evidence>
<dbReference type="InterPro" id="IPR018677">
    <property type="entry name" value="DUF2157"/>
</dbReference>
<sequence>MQNTTLFHLSWRKYLTLLFLLLGTGFFASGVITWIAANWDYFSRFEKLYGVQSLFGVSILLSVFFYYYEAKKKAGYFCTSSCFCFSRCGIAWGNIRFNWANVSNGR</sequence>
<keyword evidence="1" id="KW-0812">Transmembrane</keyword>
<evidence type="ECO:0000256" key="1">
    <source>
        <dbReference type="SAM" id="Phobius"/>
    </source>
</evidence>
<protein>
    <submittedName>
        <fullName evidence="3">DUF2157 domain-containing protein</fullName>
    </submittedName>
</protein>
<dbReference type="AlphaFoldDB" id="A0A9X3UP47"/>
<accession>A0A9X3UP47</accession>
<dbReference type="Proteomes" id="UP001145481">
    <property type="component" value="Unassembled WGS sequence"/>
</dbReference>
<dbReference type="Pfam" id="PF09925">
    <property type="entry name" value="DUF2157"/>
    <property type="match status" value="1"/>
</dbReference>
<feature type="domain" description="DUF2157" evidence="2">
    <location>
        <begin position="16"/>
        <end position="72"/>
    </location>
</feature>
<dbReference type="EMBL" id="JANJHC010000002">
    <property type="protein sequence ID" value="MDA5622261.1"/>
    <property type="molecule type" value="Genomic_DNA"/>
</dbReference>
<keyword evidence="1" id="KW-0472">Membrane</keyword>
<name>A0A9X3UP47_PASMD</name>
<feature type="transmembrane region" description="Helical" evidence="1">
    <location>
        <begin position="49"/>
        <end position="68"/>
    </location>
</feature>
<evidence type="ECO:0000313" key="4">
    <source>
        <dbReference type="Proteomes" id="UP001145481"/>
    </source>
</evidence>
<feature type="transmembrane region" description="Helical" evidence="1">
    <location>
        <begin position="14"/>
        <end position="37"/>
    </location>
</feature>
<proteinExistence type="predicted"/>
<organism evidence="3 4">
    <name type="scientific">Pasteurella multocida</name>
    <dbReference type="NCBI Taxonomy" id="747"/>
    <lineage>
        <taxon>Bacteria</taxon>
        <taxon>Pseudomonadati</taxon>
        <taxon>Pseudomonadota</taxon>
        <taxon>Gammaproteobacteria</taxon>
        <taxon>Pasteurellales</taxon>
        <taxon>Pasteurellaceae</taxon>
        <taxon>Pasteurella</taxon>
    </lineage>
</organism>
<gene>
    <name evidence="3" type="ORF">NM948_01610</name>
</gene>
<keyword evidence="1" id="KW-1133">Transmembrane helix</keyword>
<reference evidence="3" key="1">
    <citation type="submission" date="2022-07" db="EMBL/GenBank/DDBJ databases">
        <title>Genome-based characterization of novel serogroup A variants of Pasteurella multocida.</title>
        <authorList>
            <person name="Prajapati A."/>
            <person name="Yogisharadhya R."/>
            <person name="Mohanty N."/>
            <person name="Chanda M."/>
            <person name="Mendem S.K."/>
            <person name="Siddaramappa S."/>
            <person name="Shivachandra S.B."/>
        </authorList>
    </citation>
    <scope>NUCLEOTIDE SEQUENCE</scope>
    <source>
        <strain evidence="3">NIVEDIPm19</strain>
    </source>
</reference>